<dbReference type="Proteomes" id="UP001241603">
    <property type="component" value="Unassembled WGS sequence"/>
</dbReference>
<proteinExistence type="predicted"/>
<dbReference type="Pfam" id="PF13185">
    <property type="entry name" value="GAF_2"/>
    <property type="match status" value="1"/>
</dbReference>
<name>A0ABU0H342_9HYPH</name>
<reference evidence="2 3" key="1">
    <citation type="submission" date="2023-07" db="EMBL/GenBank/DDBJ databases">
        <title>Genomic Encyclopedia of Type Strains, Phase IV (KMG-IV): sequencing the most valuable type-strain genomes for metagenomic binning, comparative biology and taxonomic classification.</title>
        <authorList>
            <person name="Goeker M."/>
        </authorList>
    </citation>
    <scope>NUCLEOTIDE SEQUENCE [LARGE SCALE GENOMIC DNA]</scope>
    <source>
        <strain evidence="2 3">B6-8</strain>
    </source>
</reference>
<keyword evidence="3" id="KW-1185">Reference proteome</keyword>
<evidence type="ECO:0000259" key="1">
    <source>
        <dbReference type="Pfam" id="PF13185"/>
    </source>
</evidence>
<dbReference type="EMBL" id="JAUSVO010000001">
    <property type="protein sequence ID" value="MDQ0436714.1"/>
    <property type="molecule type" value="Genomic_DNA"/>
</dbReference>
<dbReference type="RefSeq" id="WP_266347602.1">
    <property type="nucleotide sequence ID" value="NZ_JAPKNG010000001.1"/>
</dbReference>
<dbReference type="SUPFAM" id="SSF55781">
    <property type="entry name" value="GAF domain-like"/>
    <property type="match status" value="1"/>
</dbReference>
<feature type="domain" description="GAF" evidence="1">
    <location>
        <begin position="32"/>
        <end position="150"/>
    </location>
</feature>
<protein>
    <recommendedName>
        <fullName evidence="1">GAF domain-containing protein</fullName>
    </recommendedName>
</protein>
<gene>
    <name evidence="2" type="ORF">QO014_001084</name>
</gene>
<comment type="caution">
    <text evidence="2">The sequence shown here is derived from an EMBL/GenBank/DDBJ whole genome shotgun (WGS) entry which is preliminary data.</text>
</comment>
<dbReference type="InterPro" id="IPR003018">
    <property type="entry name" value="GAF"/>
</dbReference>
<dbReference type="Gene3D" id="3.30.450.40">
    <property type="match status" value="1"/>
</dbReference>
<evidence type="ECO:0000313" key="3">
    <source>
        <dbReference type="Proteomes" id="UP001241603"/>
    </source>
</evidence>
<sequence length="184" mass="19629">MTETTTAPNLADLAAWDDMLAALGADQQPASTLARIEKIYQSEVGAIIFTVMTHDRQTNMSRRLYSSHPVEYPVSGYKQLPAGKWTDLVFGEKQPFVANTIEEIAEVFHDHELIASLGCGSCINVPFVFGGEVLGTVNILDGTGAYTPEKVGRAMALRPFAATGLLAATVTEQAGKIAGDAARA</sequence>
<organism evidence="2 3">
    <name type="scientific">Kaistia dalseonensis</name>
    <dbReference type="NCBI Taxonomy" id="410840"/>
    <lineage>
        <taxon>Bacteria</taxon>
        <taxon>Pseudomonadati</taxon>
        <taxon>Pseudomonadota</taxon>
        <taxon>Alphaproteobacteria</taxon>
        <taxon>Hyphomicrobiales</taxon>
        <taxon>Kaistiaceae</taxon>
        <taxon>Kaistia</taxon>
    </lineage>
</organism>
<dbReference type="InterPro" id="IPR029016">
    <property type="entry name" value="GAF-like_dom_sf"/>
</dbReference>
<accession>A0ABU0H342</accession>
<evidence type="ECO:0000313" key="2">
    <source>
        <dbReference type="EMBL" id="MDQ0436714.1"/>
    </source>
</evidence>